<dbReference type="GO" id="GO:0012505">
    <property type="term" value="C:endomembrane system"/>
    <property type="evidence" value="ECO:0007669"/>
    <property type="project" value="TreeGrafter"/>
</dbReference>
<dbReference type="OrthoDB" id="1868135at2759"/>
<keyword evidence="5" id="KW-0630">Potassium</keyword>
<dbReference type="Pfam" id="PF00999">
    <property type="entry name" value="Na_H_Exchanger"/>
    <property type="match status" value="1"/>
</dbReference>
<evidence type="ECO:0008006" key="16">
    <source>
        <dbReference type="Google" id="ProtNLM"/>
    </source>
</evidence>
<feature type="transmembrane region" description="Helical" evidence="10">
    <location>
        <begin position="236"/>
        <end position="260"/>
    </location>
</feature>
<dbReference type="GO" id="GO:0006813">
    <property type="term" value="P:potassium ion transport"/>
    <property type="evidence" value="ECO:0007669"/>
    <property type="project" value="UniProtKB-KW"/>
</dbReference>
<evidence type="ECO:0000256" key="7">
    <source>
        <dbReference type="ARBA" id="ARBA00023065"/>
    </source>
</evidence>
<feature type="transmembrane region" description="Helical" evidence="10">
    <location>
        <begin position="69"/>
        <end position="86"/>
    </location>
</feature>
<dbReference type="GO" id="GO:0015297">
    <property type="term" value="F:antiporter activity"/>
    <property type="evidence" value="ECO:0007669"/>
    <property type="project" value="InterPro"/>
</dbReference>
<sequence length="809" mass="89006">MSKPSYSIGNSTYVCQYPGQIISVSSRGVFLGDNPLLYSVPLIMLQMSIVSLITHATNFCLKPLGQSSVVSQILAGIILGPSVLGQSDVFTSHLFPRGSYSTLETIATFGVMFFLFQVGVKTDPGMIKQCGKKSIVIGVLVFLLPLAFATSMAFILKAFVTMDKSLADALPMIAASQSLTGFIVIACHLTELKIINTDLGRLAVSSSMIGDVLGISLTAVSLALQQSRIDPLDAVLGIVTVIAMVGFLVYVVRPLALLMIKLTPVGEPVKEIHIFVLFVGILVFGFMSESIGQHFVLGPLLLGLALPDGPPLGAELVEKLDSLVSFVLFPVYLAVSGLKTDMFSIELKSSWILAVVVFFAFVVKVVAAMLPCLYTNMPWRESFVLGLTLNTKGIVELLLYNIWKDTGVLKEQEFSLTVLSVLFLTAIISPLMRILYDPSKRFVSSKKNTIQHAKRNAELRILVCVHKQENVPSIINILEISHPSVETPIGVVVLQLVKLVGRSAPMLLSHQPQHNFMIGSSRTQNVVNAFRQFEMQNQGLTSVEPYTAIAHLATMHDDICNLAIDKKVNFVITPFHKEWAIDGKIGSENRSIRTMNRNILEKAPCSVGIFVDRTILNGSLSVLASRSFYRVAVLFMGGTDDVEALAYGIRMVEHPQVNLTILRFLAFGCDNARNRKLDNDLIDEFRANTAYNRKIEYREEVVKDGEGLSAVIKDMGKIFDLVMVGRHHKKETQLLSGLTEWNECPELGIVGDMLASPDFKGMCSILVVQQARVKPGMRNRDPEFTVHTAPQEDTAVPRNDGTWRISVER</sequence>
<feature type="transmembrane region" description="Helical" evidence="10">
    <location>
        <begin position="350"/>
        <end position="370"/>
    </location>
</feature>
<evidence type="ECO:0000256" key="4">
    <source>
        <dbReference type="ARBA" id="ARBA00022692"/>
    </source>
</evidence>
<keyword evidence="3" id="KW-0633">Potassium transport</keyword>
<dbReference type="Pfam" id="PF23259">
    <property type="entry name" value="CHX17_C"/>
    <property type="match status" value="1"/>
</dbReference>
<keyword evidence="8 10" id="KW-0472">Membrane</keyword>
<feature type="transmembrane region" description="Helical" evidence="10">
    <location>
        <begin position="136"/>
        <end position="160"/>
    </location>
</feature>
<evidence type="ECO:0000259" key="11">
    <source>
        <dbReference type="Pfam" id="PF00999"/>
    </source>
</evidence>
<feature type="transmembrane region" description="Helical" evidence="10">
    <location>
        <begin position="414"/>
        <end position="436"/>
    </location>
</feature>
<dbReference type="PANTHER" id="PTHR32468">
    <property type="entry name" value="CATION/H + ANTIPORTER"/>
    <property type="match status" value="1"/>
</dbReference>
<comment type="similarity">
    <text evidence="9">Belongs to the monovalent cation:proton antiporter 2 (CPA2) transporter (TC 2.A.37) family. CHX (TC 2.A.37.4) subfamily.</text>
</comment>
<evidence type="ECO:0000256" key="3">
    <source>
        <dbReference type="ARBA" id="ARBA00022538"/>
    </source>
</evidence>
<dbReference type="Pfam" id="PF23256">
    <property type="entry name" value="CHX17_2nd"/>
    <property type="match status" value="1"/>
</dbReference>
<evidence type="ECO:0000256" key="5">
    <source>
        <dbReference type="ARBA" id="ARBA00022958"/>
    </source>
</evidence>
<keyword evidence="6 10" id="KW-1133">Transmembrane helix</keyword>
<evidence type="ECO:0000259" key="13">
    <source>
        <dbReference type="Pfam" id="PF23259"/>
    </source>
</evidence>
<dbReference type="GO" id="GO:1902600">
    <property type="term" value="P:proton transmembrane transport"/>
    <property type="evidence" value="ECO:0007669"/>
    <property type="project" value="InterPro"/>
</dbReference>
<feature type="transmembrane region" description="Helical" evidence="10">
    <location>
        <begin position="98"/>
        <end position="116"/>
    </location>
</feature>
<feature type="domain" description="Cation/H(+) antiporter central" evidence="12">
    <location>
        <begin position="494"/>
        <end position="615"/>
    </location>
</feature>
<dbReference type="AlphaFoldDB" id="A0A835LSW7"/>
<keyword evidence="7" id="KW-0406">Ion transport</keyword>
<feature type="transmembrane region" description="Helical" evidence="10">
    <location>
        <begin position="202"/>
        <end position="224"/>
    </location>
</feature>
<evidence type="ECO:0000256" key="6">
    <source>
        <dbReference type="ARBA" id="ARBA00022989"/>
    </source>
</evidence>
<dbReference type="GO" id="GO:0016020">
    <property type="term" value="C:membrane"/>
    <property type="evidence" value="ECO:0007669"/>
    <property type="project" value="UniProtKB-SubCell"/>
</dbReference>
<evidence type="ECO:0000256" key="8">
    <source>
        <dbReference type="ARBA" id="ARBA00023136"/>
    </source>
</evidence>
<dbReference type="InterPro" id="IPR038770">
    <property type="entry name" value="Na+/solute_symporter_sf"/>
</dbReference>
<dbReference type="Proteomes" id="UP000631114">
    <property type="component" value="Unassembled WGS sequence"/>
</dbReference>
<keyword evidence="4 10" id="KW-0812">Transmembrane</keyword>
<dbReference type="Gene3D" id="1.20.1530.20">
    <property type="match status" value="1"/>
</dbReference>
<evidence type="ECO:0000313" key="14">
    <source>
        <dbReference type="EMBL" id="KAF9606325.1"/>
    </source>
</evidence>
<dbReference type="InterPro" id="IPR057291">
    <property type="entry name" value="CHX17_2nd"/>
</dbReference>
<evidence type="ECO:0000256" key="10">
    <source>
        <dbReference type="SAM" id="Phobius"/>
    </source>
</evidence>
<feature type="domain" description="Cation/H(+) antiporter C-terminal" evidence="13">
    <location>
        <begin position="631"/>
        <end position="771"/>
    </location>
</feature>
<feature type="transmembrane region" description="Helical" evidence="10">
    <location>
        <begin position="172"/>
        <end position="190"/>
    </location>
</feature>
<keyword evidence="2" id="KW-0813">Transport</keyword>
<reference evidence="14 15" key="1">
    <citation type="submission" date="2020-10" db="EMBL/GenBank/DDBJ databases">
        <title>The Coptis chinensis genome and diversification of protoberbering-type alkaloids.</title>
        <authorList>
            <person name="Wang B."/>
            <person name="Shu S."/>
            <person name="Song C."/>
            <person name="Liu Y."/>
        </authorList>
    </citation>
    <scope>NUCLEOTIDE SEQUENCE [LARGE SCALE GENOMIC DNA]</scope>
    <source>
        <strain evidence="14">HL-2020</strain>
        <tissue evidence="14">Leaf</tissue>
    </source>
</reference>
<comment type="caution">
    <text evidence="14">The sequence shown here is derived from an EMBL/GenBank/DDBJ whole genome shotgun (WGS) entry which is preliminary data.</text>
</comment>
<evidence type="ECO:0000313" key="15">
    <source>
        <dbReference type="Proteomes" id="UP000631114"/>
    </source>
</evidence>
<dbReference type="InterPro" id="IPR050794">
    <property type="entry name" value="CPA2_transporter"/>
</dbReference>
<evidence type="ECO:0000256" key="2">
    <source>
        <dbReference type="ARBA" id="ARBA00022448"/>
    </source>
</evidence>
<keyword evidence="15" id="KW-1185">Reference proteome</keyword>
<feature type="transmembrane region" description="Helical" evidence="10">
    <location>
        <begin position="322"/>
        <end position="338"/>
    </location>
</feature>
<feature type="domain" description="Cation/H+ exchanger transmembrane" evidence="11">
    <location>
        <begin position="52"/>
        <end position="432"/>
    </location>
</feature>
<protein>
    <recommendedName>
        <fullName evidence="16">Cation/H+ exchanger domain-containing protein</fullName>
    </recommendedName>
</protein>
<proteinExistence type="inferred from homology"/>
<comment type="subcellular location">
    <subcellularLocation>
        <location evidence="1">Membrane</location>
        <topology evidence="1">Multi-pass membrane protein</topology>
    </subcellularLocation>
</comment>
<organism evidence="14 15">
    <name type="scientific">Coptis chinensis</name>
    <dbReference type="NCBI Taxonomy" id="261450"/>
    <lineage>
        <taxon>Eukaryota</taxon>
        <taxon>Viridiplantae</taxon>
        <taxon>Streptophyta</taxon>
        <taxon>Embryophyta</taxon>
        <taxon>Tracheophyta</taxon>
        <taxon>Spermatophyta</taxon>
        <taxon>Magnoliopsida</taxon>
        <taxon>Ranunculales</taxon>
        <taxon>Ranunculaceae</taxon>
        <taxon>Coptidoideae</taxon>
        <taxon>Coptis</taxon>
    </lineage>
</organism>
<dbReference type="EMBL" id="JADFTS010000005">
    <property type="protein sequence ID" value="KAF9606325.1"/>
    <property type="molecule type" value="Genomic_DNA"/>
</dbReference>
<feature type="transmembrane region" description="Helical" evidence="10">
    <location>
        <begin position="36"/>
        <end position="57"/>
    </location>
</feature>
<dbReference type="InterPro" id="IPR057290">
    <property type="entry name" value="CHX17_C"/>
</dbReference>
<dbReference type="GO" id="GO:0006885">
    <property type="term" value="P:regulation of pH"/>
    <property type="evidence" value="ECO:0007669"/>
    <property type="project" value="TreeGrafter"/>
</dbReference>
<gene>
    <name evidence="14" type="ORF">IFM89_024993</name>
</gene>
<evidence type="ECO:0000259" key="12">
    <source>
        <dbReference type="Pfam" id="PF23256"/>
    </source>
</evidence>
<feature type="transmembrane region" description="Helical" evidence="10">
    <location>
        <begin position="382"/>
        <end position="402"/>
    </location>
</feature>
<dbReference type="PANTHER" id="PTHR32468:SF35">
    <property type="entry name" value="CATION_H+ EXCHANGER DOMAIN-CONTAINING PROTEIN"/>
    <property type="match status" value="1"/>
</dbReference>
<dbReference type="InterPro" id="IPR006153">
    <property type="entry name" value="Cation/H_exchanger_TM"/>
</dbReference>
<evidence type="ECO:0000256" key="9">
    <source>
        <dbReference type="ARBA" id="ARBA00038341"/>
    </source>
</evidence>
<name>A0A835LSW7_9MAGN</name>
<evidence type="ECO:0000256" key="1">
    <source>
        <dbReference type="ARBA" id="ARBA00004141"/>
    </source>
</evidence>
<accession>A0A835LSW7</accession>
<feature type="transmembrane region" description="Helical" evidence="10">
    <location>
        <begin position="272"/>
        <end position="302"/>
    </location>
</feature>